<feature type="transmembrane region" description="Helical" evidence="5">
    <location>
        <begin position="448"/>
        <end position="473"/>
    </location>
</feature>
<feature type="compositionally biased region" description="Basic and acidic residues" evidence="4">
    <location>
        <begin position="739"/>
        <end position="748"/>
    </location>
</feature>
<feature type="region of interest" description="Disordered" evidence="4">
    <location>
        <begin position="569"/>
        <end position="612"/>
    </location>
</feature>
<feature type="region of interest" description="Disordered" evidence="4">
    <location>
        <begin position="795"/>
        <end position="821"/>
    </location>
</feature>
<evidence type="ECO:0000313" key="6">
    <source>
        <dbReference type="Proteomes" id="UP000515125"/>
    </source>
</evidence>
<feature type="transmembrane region" description="Helical" evidence="5">
    <location>
        <begin position="1482"/>
        <end position="1502"/>
    </location>
</feature>
<feature type="region of interest" description="Disordered" evidence="4">
    <location>
        <begin position="528"/>
        <end position="552"/>
    </location>
</feature>
<name>A0A6P6S2X7_9EIME</name>
<keyword evidence="5" id="KW-1133">Transmembrane helix</keyword>
<keyword evidence="2 3" id="KW-0040">ANK repeat</keyword>
<dbReference type="Proteomes" id="UP000515125">
    <property type="component" value="Unplaced"/>
</dbReference>
<gene>
    <name evidence="7" type="primary">LOC34620801</name>
</gene>
<dbReference type="SMART" id="SM00248">
    <property type="entry name" value="ANK"/>
    <property type="match status" value="7"/>
</dbReference>
<dbReference type="InterPro" id="IPR036770">
    <property type="entry name" value="Ankyrin_rpt-contain_sf"/>
</dbReference>
<evidence type="ECO:0000256" key="2">
    <source>
        <dbReference type="ARBA" id="ARBA00023043"/>
    </source>
</evidence>
<dbReference type="SUPFAM" id="SSF48403">
    <property type="entry name" value="Ankyrin repeat"/>
    <property type="match status" value="1"/>
</dbReference>
<dbReference type="PANTHER" id="PTHR24198:SF165">
    <property type="entry name" value="ANKYRIN REPEAT-CONTAINING PROTEIN-RELATED"/>
    <property type="match status" value="1"/>
</dbReference>
<evidence type="ECO:0000313" key="7">
    <source>
        <dbReference type="RefSeq" id="XP_026194496.1"/>
    </source>
</evidence>
<feature type="region of interest" description="Disordered" evidence="4">
    <location>
        <begin position="1283"/>
        <end position="1303"/>
    </location>
</feature>
<feature type="transmembrane region" description="Helical" evidence="5">
    <location>
        <begin position="420"/>
        <end position="442"/>
    </location>
</feature>
<feature type="region of interest" description="Disordered" evidence="4">
    <location>
        <begin position="728"/>
        <end position="755"/>
    </location>
</feature>
<evidence type="ECO:0000256" key="5">
    <source>
        <dbReference type="SAM" id="Phobius"/>
    </source>
</evidence>
<keyword evidence="6" id="KW-1185">Reference proteome</keyword>
<protein>
    <submittedName>
        <fullName evidence="7">Uncharacterized protein LOC34620801</fullName>
    </submittedName>
</protein>
<keyword evidence="5" id="KW-0812">Transmembrane</keyword>
<feature type="repeat" description="ANK" evidence="3">
    <location>
        <begin position="70"/>
        <end position="107"/>
    </location>
</feature>
<evidence type="ECO:0000256" key="1">
    <source>
        <dbReference type="ARBA" id="ARBA00022737"/>
    </source>
</evidence>
<dbReference type="Pfam" id="PF12796">
    <property type="entry name" value="Ank_2"/>
    <property type="match status" value="1"/>
</dbReference>
<dbReference type="Pfam" id="PF13637">
    <property type="entry name" value="Ank_4"/>
    <property type="match status" value="1"/>
</dbReference>
<feature type="compositionally biased region" description="Basic and acidic residues" evidence="4">
    <location>
        <begin position="1250"/>
        <end position="1263"/>
    </location>
</feature>
<feature type="region of interest" description="Disordered" evidence="4">
    <location>
        <begin position="234"/>
        <end position="255"/>
    </location>
</feature>
<feature type="region of interest" description="Disordered" evidence="4">
    <location>
        <begin position="1235"/>
        <end position="1263"/>
    </location>
</feature>
<dbReference type="PROSITE" id="PS50297">
    <property type="entry name" value="ANK_REP_REGION"/>
    <property type="match status" value="3"/>
</dbReference>
<feature type="compositionally biased region" description="Polar residues" evidence="4">
    <location>
        <begin position="1235"/>
        <end position="1247"/>
    </location>
</feature>
<dbReference type="InterPro" id="IPR002110">
    <property type="entry name" value="Ankyrin_rpt"/>
</dbReference>
<sequence length="1569" mass="168356">MLTIKLCKACKDGNVNEVKELLESGATPNFACNADSHRSPLHLAARNGHTEIVKLLLQNEAAVDPLEASNAWTPLMLAALKSADSPRHVAVMMALLDNGADVEVADAKGNTVLHILASLGQTELIRRLLKQFSALDILGPGFGYMTPLHYATEAGHLETVEFLLQQGADPRGVDATGWTPMHWACRRGSKQIVERLLMAGGSLEDRDFRSLTALDVACVFGHTALAKLLEDPEAEQKNADGDDDQPLSLGVPTDPAKETVFPTSSPLRVEKLRDKSKLLAVQAYRRLLCWTLGPCVVCLSLYDYASRISLAVFLAAAAQGFEQQLGATPYAAVALLILSVVVPSAGFGICCSRHLRSTISWAASQAARIVHLAANSDSGGASSKPARGLLRRCSLRCLFAADLFVRLQNRLVPRGSTKGVHLAAAMCALVPAAAACCVLLILQVLLVAAAALGAATALWACGSIGVVMLKLFLVHPSILLRYLDCLTHGTAVKLPAREAEKIRPAEALSPSVAGAASRKAELKRLDETGPEGHASEDDAASPSPLALLETSSGSQVGEGRLRVIGEEGVDGVSSSTGCHNEPRRSLCSEAPEAASEEAHAAAASGAGRRRTPWELPLPRKRFYAHYATATLEGRIPQQLHPCPSLKGAIQLHRQHAEGCRDVHCRLTHGTLPFASASRKSVFALDMHSLMQAEEQAASEGKAREGLPEAGWRFTGSSDALQAAAALRRAGTLQSSEPITGEKSKERSLSTRLQGSSLSESRLAALSASGTRPNGSALEEAPALLAFAYGVSSEGVDVAPSSTHEEESAGAASETAGSRRKTDAAITLSESVVSLLVRASPYRWIRQHAGQQSADSPQSSPTSPCFIFFDGMRTPRLGLSNPQQAQEKSARSCRLYSQLKTPRDAAGSAKTSSACRGLKLLFADPQLQRGGGGGDGGSSEALARRRTQYSSLAFRVLKSRKQRALPSQLDPPAYNAMILKRKQCIYSWYERLVGLRYAEVEGARSKTAEKKAYELTSESAQPTCEGHPEEAGSALSYSAISSHCGYRQVSDTSIKWSSFDSLFQQDEGKKATHRKNPEELWKPEDVTLYPRADPRALACMPAEDLFDLHSTPSPSTLQHYAIPIQPHHHKQQEGHGPSTDCQQSSQLVSAAEHCNANCTFRDVATDQQLQTALHYRFKDMVEMPHLREMFFAAWCREFEKLLTYQDTCFGSNPMWVENALEEDSVSAFSVGFLDSSPVSEGDTASSLLRPSIREKAEMADSKQGEDRPKEVFWVFPEHVHVERAERSRKAADPSAIDGDGGSGDGAEGLSDCCSGYVPPEPPMMCAVAVSRCKLEAWKHDTSVKTEGYLVKGSAFGSTLSSHATSSPSSLWGDFEKLTLTDEDNDVSPAEGKSVLVVEACRFLFALALTLDLLGLFPLLSAIVLLYLLPHRLSPHSASRAADPSAFPAVCAETAASPAGFPGGYLVASRPLSFTATLCALDMLPFWSLMLIVAIAVVHAGLLFGQAGRIFFLPHGATAHVGDSMQHDLSASAGTTGEMEPCPDRTLHETRQDQLGCAAELLPSDRMTHIQ</sequence>
<organism evidence="6 7">
    <name type="scientific">Cyclospora cayetanensis</name>
    <dbReference type="NCBI Taxonomy" id="88456"/>
    <lineage>
        <taxon>Eukaryota</taxon>
        <taxon>Sar</taxon>
        <taxon>Alveolata</taxon>
        <taxon>Apicomplexa</taxon>
        <taxon>Conoidasida</taxon>
        <taxon>Coccidia</taxon>
        <taxon>Eucoccidiorida</taxon>
        <taxon>Eimeriorina</taxon>
        <taxon>Eimeriidae</taxon>
        <taxon>Cyclospora</taxon>
    </lineage>
</organism>
<dbReference type="PANTHER" id="PTHR24198">
    <property type="entry name" value="ANKYRIN REPEAT AND PROTEIN KINASE DOMAIN-CONTAINING PROTEIN"/>
    <property type="match status" value="1"/>
</dbReference>
<dbReference type="OrthoDB" id="10264606at2759"/>
<keyword evidence="1" id="KW-0677">Repeat</keyword>
<feature type="transmembrane region" description="Helical" evidence="5">
    <location>
        <begin position="1401"/>
        <end position="1427"/>
    </location>
</feature>
<proteinExistence type="predicted"/>
<feature type="repeat" description="ANK" evidence="3">
    <location>
        <begin position="36"/>
        <end position="68"/>
    </location>
</feature>
<feature type="repeat" description="ANK" evidence="3">
    <location>
        <begin position="143"/>
        <end position="175"/>
    </location>
</feature>
<evidence type="ECO:0000256" key="3">
    <source>
        <dbReference type="PROSITE-ProRule" id="PRU00023"/>
    </source>
</evidence>
<feature type="repeat" description="ANK" evidence="3">
    <location>
        <begin position="176"/>
        <end position="208"/>
    </location>
</feature>
<dbReference type="Gene3D" id="1.25.40.20">
    <property type="entry name" value="Ankyrin repeat-containing domain"/>
    <property type="match status" value="2"/>
</dbReference>
<reference evidence="7" key="1">
    <citation type="submission" date="2025-08" db="UniProtKB">
        <authorList>
            <consortium name="RefSeq"/>
        </authorList>
    </citation>
    <scope>IDENTIFICATION</scope>
</reference>
<dbReference type="RefSeq" id="XP_026194496.1">
    <property type="nucleotide sequence ID" value="XM_026338711.1"/>
</dbReference>
<evidence type="ECO:0000256" key="4">
    <source>
        <dbReference type="SAM" id="MobiDB-lite"/>
    </source>
</evidence>
<dbReference type="GeneID" id="34620801"/>
<keyword evidence="5" id="KW-0472">Membrane</keyword>
<accession>A0A6P6S2X7</accession>
<dbReference type="PROSITE" id="PS50088">
    <property type="entry name" value="ANK_REPEAT"/>
    <property type="match status" value="4"/>
</dbReference>